<reference evidence="1 2" key="1">
    <citation type="submission" date="2010-02" db="EMBL/GenBank/DDBJ databases">
        <authorList>
            <person name="Weinstock G."/>
            <person name="Sodergren E."/>
            <person name="Clifton S."/>
            <person name="Fulton L."/>
            <person name="Fulton B."/>
            <person name="Courtney L."/>
            <person name="Fronick C."/>
            <person name="Harrison M."/>
            <person name="Strong C."/>
            <person name="Farmer C."/>
            <person name="Delahaunty K."/>
            <person name="Markovic C."/>
            <person name="Hall O."/>
            <person name="Minx P."/>
            <person name="Tomlinson C."/>
            <person name="Mitreva M."/>
            <person name="Nelson J."/>
            <person name="Hou S."/>
            <person name="Wollam A."/>
            <person name="Pepin K.H."/>
            <person name="Johnson M."/>
            <person name="Bhonagiri V."/>
            <person name="Zhang X."/>
            <person name="Suruliraj S."/>
            <person name="Warren W."/>
            <person name="Chinwalla A."/>
            <person name="Mardis E.R."/>
            <person name="Wilson R.K."/>
        </authorList>
    </citation>
    <scope>NUCLEOTIDE SEQUENCE [LARGE SCALE GENOMIC DNA]</scope>
    <source>
        <strain evidence="1 2">DSM 2876</strain>
    </source>
</reference>
<keyword evidence="2" id="KW-1185">Reference proteome</keyword>
<gene>
    <name evidence="1" type="ORF">BUTYVIB_01651</name>
</gene>
<proteinExistence type="predicted"/>
<name>D4S0N2_9FIRM</name>
<evidence type="ECO:0000313" key="2">
    <source>
        <dbReference type="Proteomes" id="UP000006238"/>
    </source>
</evidence>
<dbReference type="HOGENOM" id="CLU_634126_0_0_9"/>
<evidence type="ECO:0000313" key="1">
    <source>
        <dbReference type="EMBL" id="EFF68380.1"/>
    </source>
</evidence>
<comment type="caution">
    <text evidence="1">The sequence shown here is derived from an EMBL/GenBank/DDBJ whole genome shotgun (WGS) entry which is preliminary data.</text>
</comment>
<accession>D4S0N2</accession>
<protein>
    <submittedName>
        <fullName evidence="1">Uncharacterized protein</fullName>
    </submittedName>
</protein>
<dbReference type="eggNOG" id="ENOG50326N7">
    <property type="taxonomic scope" value="Bacteria"/>
</dbReference>
<dbReference type="EMBL" id="ABWN01000030">
    <property type="protein sequence ID" value="EFF68380.1"/>
    <property type="molecule type" value="Genomic_DNA"/>
</dbReference>
<sequence length="432" mass="50867">MIRREKGRQSITVIYKGDGNKLETRYFSMDYLLKKVSFGKYKDKYTLIDIFTHDNSYALWLLNNFEFAPGLKGILRDSLHIKDNTKREKFLLEIWENYNSNKMNKPHKKRENKVKISEKNRHLDKPLLEKILHETQTGKAKWIIDFKNQEKTRYKTSIAGYDIELTKTWIMEKETCKKKEKYHLTCVHNDICYETGHNESLEIAYLVESNAKPSITWFEKEENTLMQQYSNVVHIGCADFIVRTNMFKCFKHHNVEDIAAEITIVDRKGNIIHPKVHATYCKTCNKYFIQQSTYEDLKHRGIILHRIITNEEFQSGSYLNISYDDGLAEESILHQMGYNVGKTDNLSDSQRWIILECMVDNNIASKGKIVAYLNSFIMRNGNKSNMEDSVDKWICDRNHIQNYKIDSDRWVKVGNLSISKYKKSSTLRSNDL</sequence>
<dbReference type="AlphaFoldDB" id="D4S0N2"/>
<dbReference type="Proteomes" id="UP000006238">
    <property type="component" value="Unassembled WGS sequence"/>
</dbReference>
<organism evidence="1 2">
    <name type="scientific">Eshraghiella crossota DSM 2876</name>
    <dbReference type="NCBI Taxonomy" id="511680"/>
    <lineage>
        <taxon>Bacteria</taxon>
        <taxon>Bacillati</taxon>
        <taxon>Bacillota</taxon>
        <taxon>Clostridia</taxon>
        <taxon>Lachnospirales</taxon>
        <taxon>Lachnospiraceae</taxon>
        <taxon>Eshraghiella</taxon>
    </lineage>
</organism>